<organism evidence="2 3">
    <name type="scientific">Trabulsiella guamensis ATCC 49490</name>
    <dbReference type="NCBI Taxonomy" id="1005994"/>
    <lineage>
        <taxon>Bacteria</taxon>
        <taxon>Pseudomonadati</taxon>
        <taxon>Pseudomonadota</taxon>
        <taxon>Gammaproteobacteria</taxon>
        <taxon>Enterobacterales</taxon>
        <taxon>Enterobacteriaceae</taxon>
        <taxon>Trabulsiella</taxon>
    </lineage>
</organism>
<name>A0A085A7S4_9ENTR</name>
<feature type="region of interest" description="Disordered" evidence="1">
    <location>
        <begin position="51"/>
        <end position="74"/>
    </location>
</feature>
<dbReference type="AlphaFoldDB" id="A0A085A7S4"/>
<dbReference type="Proteomes" id="UP000028630">
    <property type="component" value="Unassembled WGS sequence"/>
</dbReference>
<dbReference type="RefSeq" id="WP_038157982.1">
    <property type="nucleotide sequence ID" value="NZ_JMTB01000085.1"/>
</dbReference>
<evidence type="ECO:0000256" key="1">
    <source>
        <dbReference type="SAM" id="MobiDB-lite"/>
    </source>
</evidence>
<protein>
    <submittedName>
        <fullName evidence="2">Uncharacterized protein</fullName>
    </submittedName>
</protein>
<dbReference type="OrthoDB" id="6623063at2"/>
<gene>
    <name evidence="2" type="ORF">GTGU_02790</name>
</gene>
<evidence type="ECO:0000313" key="3">
    <source>
        <dbReference type="Proteomes" id="UP000028630"/>
    </source>
</evidence>
<comment type="caution">
    <text evidence="2">The sequence shown here is derived from an EMBL/GenBank/DDBJ whole genome shotgun (WGS) entry which is preliminary data.</text>
</comment>
<accession>A0A085A7S4</accession>
<sequence length="324" mass="37718">MHRGVEVKSIREGVYLLWCMGYLDDARNYVFSGKGAIDKLNTRIATLISQEEKEKKDKNDGKKNPYKNNNPTSPQQFVLNTLNDYTHAAVNESCLEWTKGDEYAYLFLWLSLYKNYTSEDIISKIASDTRIDKRKKTGDDKEKLNRCDLPVTTPDNTSQCYLASIYLLDLIPASPEEKLGEIARIRSQYLRIKENIGTTFSWLSDANAEMLAFTWKQIETHRTLLSEFESDSFHPAIQKYAIPVLFELWDAEWAQKELFLSRLRKRYANTKHRKKVADKAPINIRISPGAKNTLVKLEKRFNRNRADVIEYLIEKTWAELNQKN</sequence>
<reference evidence="3" key="1">
    <citation type="submission" date="2014-05" db="EMBL/GenBank/DDBJ databases">
        <title>ATOL: Assembling a taxonomically balanced genome-scale reconstruction of the evolutionary history of the Enterobacteriaceae.</title>
        <authorList>
            <person name="Plunkett G. III"/>
            <person name="Neeno-Eckwall E.C."/>
            <person name="Glasner J.D."/>
            <person name="Perna N.T."/>
        </authorList>
    </citation>
    <scope>NUCLEOTIDE SEQUENCE [LARGE SCALE GENOMIC DNA]</scope>
    <source>
        <strain evidence="3">ATCC 49490</strain>
    </source>
</reference>
<keyword evidence="3" id="KW-1185">Reference proteome</keyword>
<proteinExistence type="predicted"/>
<dbReference type="EMBL" id="JMTB01000085">
    <property type="protein sequence ID" value="KFC06269.1"/>
    <property type="molecule type" value="Genomic_DNA"/>
</dbReference>
<dbReference type="eggNOG" id="ENOG502ZNTE">
    <property type="taxonomic scope" value="Bacteria"/>
</dbReference>
<feature type="compositionally biased region" description="Basic and acidic residues" evidence="1">
    <location>
        <begin position="51"/>
        <end position="63"/>
    </location>
</feature>
<evidence type="ECO:0000313" key="2">
    <source>
        <dbReference type="EMBL" id="KFC06269.1"/>
    </source>
</evidence>